<keyword evidence="5" id="KW-1185">Reference proteome</keyword>
<feature type="compositionally biased region" description="Gly residues" evidence="1">
    <location>
        <begin position="585"/>
        <end position="594"/>
    </location>
</feature>
<feature type="region of interest" description="Disordered" evidence="1">
    <location>
        <begin position="241"/>
        <end position="288"/>
    </location>
</feature>
<name>A0ABZ1S2B7_9ACTN</name>
<evidence type="ECO:0000256" key="2">
    <source>
        <dbReference type="SAM" id="Phobius"/>
    </source>
</evidence>
<dbReference type="InterPro" id="IPR006311">
    <property type="entry name" value="TAT_signal"/>
</dbReference>
<feature type="compositionally biased region" description="Low complexity" evidence="1">
    <location>
        <begin position="489"/>
        <end position="508"/>
    </location>
</feature>
<protein>
    <submittedName>
        <fullName evidence="4">Carboxypeptidase-like regulatory domain-containing protein</fullName>
    </submittedName>
</protein>
<feature type="compositionally biased region" description="Gly residues" evidence="1">
    <location>
        <begin position="652"/>
        <end position="662"/>
    </location>
</feature>
<keyword evidence="2" id="KW-0812">Transmembrane</keyword>
<feature type="compositionally biased region" description="Acidic residues" evidence="1">
    <location>
        <begin position="258"/>
        <end position="278"/>
    </location>
</feature>
<evidence type="ECO:0000313" key="4">
    <source>
        <dbReference type="EMBL" id="WUP48590.1"/>
    </source>
</evidence>
<feature type="compositionally biased region" description="Basic and acidic residues" evidence="1">
    <location>
        <begin position="663"/>
        <end position="684"/>
    </location>
</feature>
<dbReference type="RefSeq" id="WP_328851034.1">
    <property type="nucleotide sequence ID" value="NZ_CP108084.1"/>
</dbReference>
<proteinExistence type="predicted"/>
<evidence type="ECO:0000256" key="3">
    <source>
        <dbReference type="SAM" id="SignalP"/>
    </source>
</evidence>
<feature type="compositionally biased region" description="Basic and acidic residues" evidence="1">
    <location>
        <begin position="565"/>
        <end position="584"/>
    </location>
</feature>
<dbReference type="SUPFAM" id="SSF49478">
    <property type="entry name" value="Cna protein B-type domain"/>
    <property type="match status" value="1"/>
</dbReference>
<evidence type="ECO:0000256" key="1">
    <source>
        <dbReference type="SAM" id="MobiDB-lite"/>
    </source>
</evidence>
<feature type="signal peptide" evidence="3">
    <location>
        <begin position="1"/>
        <end position="33"/>
    </location>
</feature>
<gene>
    <name evidence="4" type="ORF">OG994_23805</name>
</gene>
<feature type="transmembrane region" description="Helical" evidence="2">
    <location>
        <begin position="294"/>
        <end position="318"/>
    </location>
</feature>
<sequence>MSTHRRAWKQRAGVVVALVAGALLALPATPALADEPAVQITGLSSGTLTSGQRATLSFRVTNNNVKLPPQNSDSVTVKVTSSFGELSCDGRCDFTEEINRGESKSYTVTLVAGNVAAGETKSGKVQVSASIDGDSGSAERDVTVRGPEQQAQTVRSVSGKVVVKDSGDPVPNAFVILQDSGGHRYDTTTDGSGNWRFTGSSSKPITPGRIDVGASFDDVREIASFNASAGQAITGKRISLPIKVEKTPSPTPSASVEPTEEPSEEPTEEVTGEAEEATDAPAANASNEDSGGGFGSILIILLGGLLVAAGVGTIVLLWMKRKENPDDAGDDAPVAAGAAGAVPAARGAFRGADDQTRVVNRAGVGSDPTMVGGTALSDAPTMMHRPVVDDVPPDPYGVPPTQPYGGGAGGAGWSGGGYGDEPNGYGAGGYGGAPSSGGGYGAGGDGYGGAPGAGGGYGGPAGGYGNAPSSGGGYGNTPSSDGGYGTAPSSGSGYGSRDYGGPAGAAGYPPAPDGPGYGERYDEPTGRYTGESTQYPAPADPYATGLYEQDQGQGYGHAEPAPYGRDAEPTGGYDRRGGYDDRGGYDQGGYGQPGAYGQEPPTQRGGYGQEPPTQRGGYDDRGGYDQGGYGQPGAYGQEPPTQRGGYDDRGGYDQGGYYGDQGGRGRDGAAHQDRGGRRLDWLDD</sequence>
<feature type="compositionally biased region" description="Low complexity" evidence="1">
    <location>
        <begin position="279"/>
        <end position="288"/>
    </location>
</feature>
<keyword evidence="2" id="KW-0472">Membrane</keyword>
<dbReference type="Proteomes" id="UP001432190">
    <property type="component" value="Chromosome"/>
</dbReference>
<dbReference type="PROSITE" id="PS51318">
    <property type="entry name" value="TAT"/>
    <property type="match status" value="1"/>
</dbReference>
<keyword evidence="3" id="KW-0732">Signal</keyword>
<feature type="compositionally biased region" description="Gly residues" evidence="1">
    <location>
        <begin position="459"/>
        <end position="475"/>
    </location>
</feature>
<dbReference type="EMBL" id="CP108084">
    <property type="protein sequence ID" value="WUP48590.1"/>
    <property type="molecule type" value="Genomic_DNA"/>
</dbReference>
<feature type="region of interest" description="Disordered" evidence="1">
    <location>
        <begin position="459"/>
        <end position="684"/>
    </location>
</feature>
<feature type="chain" id="PRO_5045112935" evidence="3">
    <location>
        <begin position="34"/>
        <end position="684"/>
    </location>
</feature>
<organism evidence="4 5">
    <name type="scientific">Micromonospora globbae</name>
    <dbReference type="NCBI Taxonomy" id="1894969"/>
    <lineage>
        <taxon>Bacteria</taxon>
        <taxon>Bacillati</taxon>
        <taxon>Actinomycetota</taxon>
        <taxon>Actinomycetes</taxon>
        <taxon>Micromonosporales</taxon>
        <taxon>Micromonosporaceae</taxon>
        <taxon>Micromonospora</taxon>
    </lineage>
</organism>
<evidence type="ECO:0000313" key="5">
    <source>
        <dbReference type="Proteomes" id="UP001432190"/>
    </source>
</evidence>
<feature type="compositionally biased region" description="Gly residues" evidence="1">
    <location>
        <begin position="624"/>
        <end position="633"/>
    </location>
</feature>
<accession>A0ABZ1S2B7</accession>
<reference evidence="4" key="1">
    <citation type="submission" date="2022-10" db="EMBL/GenBank/DDBJ databases">
        <title>The complete genomes of actinobacterial strains from the NBC collection.</title>
        <authorList>
            <person name="Joergensen T.S."/>
            <person name="Alvarez Arevalo M."/>
            <person name="Sterndorff E.B."/>
            <person name="Faurdal D."/>
            <person name="Vuksanovic O."/>
            <person name="Mourched A.-S."/>
            <person name="Charusanti P."/>
            <person name="Shaw S."/>
            <person name="Blin K."/>
            <person name="Weber T."/>
        </authorList>
    </citation>
    <scope>NUCLEOTIDE SEQUENCE</scope>
    <source>
        <strain evidence="4">NBC_00256</strain>
    </source>
</reference>
<keyword evidence="2" id="KW-1133">Transmembrane helix</keyword>
<feature type="region of interest" description="Disordered" evidence="1">
    <location>
        <begin position="185"/>
        <end position="209"/>
    </location>
</feature>
<feature type="compositionally biased region" description="Polar residues" evidence="1">
    <location>
        <begin position="188"/>
        <end position="204"/>
    </location>
</feature>